<evidence type="ECO:0000313" key="1">
    <source>
        <dbReference type="EMBL" id="DAE04235.1"/>
    </source>
</evidence>
<proteinExistence type="predicted"/>
<sequence length="48" mass="5461">MGKLEEIKGGIGGYSQPVLDFDSKYFLFIYKSAAEINIFILFTLNQIK</sequence>
<accession>A0A8S5PCR7</accession>
<protein>
    <submittedName>
        <fullName evidence="1">Uncharacterized protein</fullName>
    </submittedName>
</protein>
<name>A0A8S5PCR7_9CAUD</name>
<dbReference type="EMBL" id="BK015384">
    <property type="protein sequence ID" value="DAE04235.1"/>
    <property type="molecule type" value="Genomic_DNA"/>
</dbReference>
<organism evidence="1">
    <name type="scientific">Siphoviridae sp. ctmpG14</name>
    <dbReference type="NCBI Taxonomy" id="2825654"/>
    <lineage>
        <taxon>Viruses</taxon>
        <taxon>Duplodnaviria</taxon>
        <taxon>Heunggongvirae</taxon>
        <taxon>Uroviricota</taxon>
        <taxon>Caudoviricetes</taxon>
    </lineage>
</organism>
<reference evidence="1" key="1">
    <citation type="journal article" date="2021" name="Proc. Natl. Acad. Sci. U.S.A.">
        <title>A Catalog of Tens of Thousands of Viruses from Human Metagenomes Reveals Hidden Associations with Chronic Diseases.</title>
        <authorList>
            <person name="Tisza M.J."/>
            <person name="Buck C.B."/>
        </authorList>
    </citation>
    <scope>NUCLEOTIDE SEQUENCE</scope>
    <source>
        <strain evidence="1">CtmpG14</strain>
    </source>
</reference>